<dbReference type="GO" id="GO:0042279">
    <property type="term" value="F:nitrite reductase (cytochrome, ammonia-forming) activity"/>
    <property type="evidence" value="ECO:0007669"/>
    <property type="project" value="UniProtKB-EC"/>
</dbReference>
<keyword evidence="5" id="KW-0479">Metal-binding</keyword>
<evidence type="ECO:0000256" key="8">
    <source>
        <dbReference type="ARBA" id="ARBA00023002"/>
    </source>
</evidence>
<keyword evidence="8 12" id="KW-0560">Oxidoreductase</keyword>
<evidence type="ECO:0000313" key="13">
    <source>
        <dbReference type="Proteomes" id="UP000315471"/>
    </source>
</evidence>
<evidence type="ECO:0000313" key="12">
    <source>
        <dbReference type="EMBL" id="TWU41387.1"/>
    </source>
</evidence>
<dbReference type="GO" id="GO:0030288">
    <property type="term" value="C:outer membrane-bounded periplasmic space"/>
    <property type="evidence" value="ECO:0007669"/>
    <property type="project" value="TreeGrafter"/>
</dbReference>
<dbReference type="GO" id="GO:0020037">
    <property type="term" value="F:heme binding"/>
    <property type="evidence" value="ECO:0007669"/>
    <property type="project" value="TreeGrafter"/>
</dbReference>
<sequence>MASSDKRSFGILALLAGVVALATFGVVALLVNIFERKQEARTPFVRLVEVNEVSTDPAPWGINFPLQYESYLLTADTERTEHGGNNAMPPSKLESDPWLKRLYAGYAFSIDYREARGHAYMLGDQAATKRVTDVQQAGACLHCHASIIPTYRRIGLEELGKEASEDVLAKSFNQEAVMAGFRAVSQKNYEEVAAELKKTPDGVIEATEEGDPHLGDAHPVSCIDCHDPETMAIRVTRPGFIEGIAKLANSEDPVPHLPSIQKWRNSGAPGDYDPNVHATRQEMRSFVCGQCHVEYYCANKMTLTFPWSHGLKIENLEQEWDETEFPDGAGKFFDYVHKETGTKVFKAQHPEFELWSQGIHARAGVSCADCHMPYEKQGATKVSSHWVRSPMLNVNRACQTCHNVPEQELKDRVDMIQDRTRALIDRAAVAMTDMLDAIIAAQEAGATEEQLAPIRDLQRKGMWRLDYISSENSKGFHADQEAARILGESIDYSRQAQAAAYKLLQSSEEADPSEVAANE</sequence>
<dbReference type="PANTHER" id="PTHR30633">
    <property type="entry name" value="CYTOCHROME C-552 RESPIRATORY NITRITE REDUCTASE"/>
    <property type="match status" value="1"/>
</dbReference>
<organism evidence="12 13">
    <name type="scientific">Novipirellula aureliae</name>
    <dbReference type="NCBI Taxonomy" id="2527966"/>
    <lineage>
        <taxon>Bacteria</taxon>
        <taxon>Pseudomonadati</taxon>
        <taxon>Planctomycetota</taxon>
        <taxon>Planctomycetia</taxon>
        <taxon>Pirellulales</taxon>
        <taxon>Pirellulaceae</taxon>
        <taxon>Novipirellula</taxon>
    </lineage>
</organism>
<proteinExistence type="inferred from homology"/>
<dbReference type="PANTHER" id="PTHR30633:SF0">
    <property type="entry name" value="CYTOCHROME C-552"/>
    <property type="match status" value="1"/>
</dbReference>
<dbReference type="Pfam" id="PF02335">
    <property type="entry name" value="Cytochrom_C552"/>
    <property type="match status" value="1"/>
</dbReference>
<dbReference type="InterPro" id="IPR003321">
    <property type="entry name" value="Cyt_c552"/>
</dbReference>
<dbReference type="Proteomes" id="UP000315471">
    <property type="component" value="Unassembled WGS sequence"/>
</dbReference>
<comment type="similarity">
    <text evidence="2">Belongs to the cytochrome c-552 family.</text>
</comment>
<dbReference type="AlphaFoldDB" id="A0A5C6E038"/>
<dbReference type="RefSeq" id="WP_146600215.1">
    <property type="nucleotide sequence ID" value="NZ_SJPY01000004.1"/>
</dbReference>
<evidence type="ECO:0000256" key="10">
    <source>
        <dbReference type="ARBA" id="ARBA00049131"/>
    </source>
</evidence>
<comment type="subcellular location">
    <subcellularLocation>
        <location evidence="1">Cell envelope</location>
    </subcellularLocation>
</comment>
<reference evidence="12 13" key="1">
    <citation type="submission" date="2019-02" db="EMBL/GenBank/DDBJ databases">
        <title>Deep-cultivation of Planctomycetes and their phenomic and genomic characterization uncovers novel biology.</title>
        <authorList>
            <person name="Wiegand S."/>
            <person name="Jogler M."/>
            <person name="Boedeker C."/>
            <person name="Pinto D."/>
            <person name="Vollmers J."/>
            <person name="Rivas-Marin E."/>
            <person name="Kohn T."/>
            <person name="Peeters S.H."/>
            <person name="Heuer A."/>
            <person name="Rast P."/>
            <person name="Oberbeckmann S."/>
            <person name="Bunk B."/>
            <person name="Jeske O."/>
            <person name="Meyerdierks A."/>
            <person name="Storesund J.E."/>
            <person name="Kallscheuer N."/>
            <person name="Luecker S."/>
            <person name="Lage O.M."/>
            <person name="Pohl T."/>
            <person name="Merkel B.J."/>
            <person name="Hornburger P."/>
            <person name="Mueller R.-W."/>
            <person name="Bruemmer F."/>
            <person name="Labrenz M."/>
            <person name="Spormann A.M."/>
            <person name="Op Den Camp H."/>
            <person name="Overmann J."/>
            <person name="Amann R."/>
            <person name="Jetten M.S.M."/>
            <person name="Mascher T."/>
            <person name="Medema M.H."/>
            <person name="Devos D.P."/>
            <person name="Kaster A.-K."/>
            <person name="Ovreas L."/>
            <person name="Rohde M."/>
            <person name="Galperin M.Y."/>
            <person name="Jogler C."/>
        </authorList>
    </citation>
    <scope>NUCLEOTIDE SEQUENCE [LARGE SCALE GENOMIC DNA]</scope>
    <source>
        <strain evidence="12 13">Q31b</strain>
    </source>
</reference>
<keyword evidence="9" id="KW-0408">Iron</keyword>
<accession>A0A5C6E038</accession>
<keyword evidence="4" id="KW-0349">Heme</keyword>
<protein>
    <recommendedName>
        <fullName evidence="3">nitrite reductase (cytochrome; ammonia-forming)</fullName>
        <ecNumber evidence="3">1.7.2.2</ecNumber>
    </recommendedName>
</protein>
<feature type="transmembrane region" description="Helical" evidence="11">
    <location>
        <begin position="12"/>
        <end position="34"/>
    </location>
</feature>
<gene>
    <name evidence="12" type="primary">nrfA</name>
    <name evidence="12" type="ORF">Q31b_28310</name>
</gene>
<evidence type="ECO:0000256" key="9">
    <source>
        <dbReference type="ARBA" id="ARBA00023004"/>
    </source>
</evidence>
<evidence type="ECO:0000256" key="2">
    <source>
        <dbReference type="ARBA" id="ARBA00009288"/>
    </source>
</evidence>
<comment type="caution">
    <text evidence="12">The sequence shown here is derived from an EMBL/GenBank/DDBJ whole genome shotgun (WGS) entry which is preliminary data.</text>
</comment>
<evidence type="ECO:0000256" key="6">
    <source>
        <dbReference type="ARBA" id="ARBA00022729"/>
    </source>
</evidence>
<keyword evidence="13" id="KW-1185">Reference proteome</keyword>
<dbReference type="InterPro" id="IPR036280">
    <property type="entry name" value="Multihaem_cyt_sf"/>
</dbReference>
<keyword evidence="11" id="KW-0472">Membrane</keyword>
<dbReference type="Gene3D" id="1.10.1130.10">
    <property type="entry name" value="Flavocytochrome C3, Chain A"/>
    <property type="match status" value="1"/>
</dbReference>
<evidence type="ECO:0000256" key="5">
    <source>
        <dbReference type="ARBA" id="ARBA00022723"/>
    </source>
</evidence>
<dbReference type="OrthoDB" id="9780421at2"/>
<comment type="catalytic activity">
    <reaction evidence="10">
        <text>6 Fe(III)-[cytochrome c] + NH4(+) + 2 H2O = 6 Fe(II)-[cytochrome c] + nitrite + 8 H(+)</text>
        <dbReference type="Rhea" id="RHEA:13089"/>
        <dbReference type="Rhea" id="RHEA-COMP:10350"/>
        <dbReference type="Rhea" id="RHEA-COMP:14399"/>
        <dbReference type="ChEBI" id="CHEBI:15377"/>
        <dbReference type="ChEBI" id="CHEBI:15378"/>
        <dbReference type="ChEBI" id="CHEBI:16301"/>
        <dbReference type="ChEBI" id="CHEBI:28938"/>
        <dbReference type="ChEBI" id="CHEBI:29033"/>
        <dbReference type="ChEBI" id="CHEBI:29034"/>
        <dbReference type="EC" id="1.7.2.2"/>
    </reaction>
</comment>
<evidence type="ECO:0000256" key="3">
    <source>
        <dbReference type="ARBA" id="ARBA00011887"/>
    </source>
</evidence>
<dbReference type="Gene3D" id="1.20.140.10">
    <property type="entry name" value="Butyryl-CoA Dehydrogenase, subunit A, domain 3"/>
    <property type="match status" value="1"/>
</dbReference>
<keyword evidence="11" id="KW-1133">Transmembrane helix</keyword>
<dbReference type="CDD" id="cd00548">
    <property type="entry name" value="NrfA-like"/>
    <property type="match status" value="1"/>
</dbReference>
<evidence type="ECO:0000256" key="4">
    <source>
        <dbReference type="ARBA" id="ARBA00022617"/>
    </source>
</evidence>
<dbReference type="SUPFAM" id="SSF48695">
    <property type="entry name" value="Multiheme cytochromes"/>
    <property type="match status" value="1"/>
</dbReference>
<evidence type="ECO:0000256" key="1">
    <source>
        <dbReference type="ARBA" id="ARBA00004196"/>
    </source>
</evidence>
<dbReference type="EMBL" id="SJPY01000004">
    <property type="protein sequence ID" value="TWU41387.1"/>
    <property type="molecule type" value="Genomic_DNA"/>
</dbReference>
<keyword evidence="6" id="KW-0732">Signal</keyword>
<keyword evidence="11" id="KW-0812">Transmembrane</keyword>
<evidence type="ECO:0000256" key="11">
    <source>
        <dbReference type="SAM" id="Phobius"/>
    </source>
</evidence>
<dbReference type="GO" id="GO:0046872">
    <property type="term" value="F:metal ion binding"/>
    <property type="evidence" value="ECO:0007669"/>
    <property type="project" value="UniProtKB-KW"/>
</dbReference>
<dbReference type="PIRSF" id="PIRSF000243">
    <property type="entry name" value="Cyt_c552"/>
    <property type="match status" value="1"/>
</dbReference>
<name>A0A5C6E038_9BACT</name>
<keyword evidence="7" id="KW-0106">Calcium</keyword>
<dbReference type="GO" id="GO:0019645">
    <property type="term" value="P:anaerobic electron transport chain"/>
    <property type="evidence" value="ECO:0007669"/>
    <property type="project" value="TreeGrafter"/>
</dbReference>
<dbReference type="EC" id="1.7.2.2" evidence="3"/>
<evidence type="ECO:0000256" key="7">
    <source>
        <dbReference type="ARBA" id="ARBA00022837"/>
    </source>
</evidence>